<dbReference type="SMART" id="SM01052">
    <property type="entry name" value="CAP_GLY"/>
    <property type="match status" value="1"/>
</dbReference>
<evidence type="ECO:0000313" key="13">
    <source>
        <dbReference type="Proteomes" id="UP000011518"/>
    </source>
</evidence>
<keyword evidence="7" id="KW-0143">Chaperone</keyword>
<dbReference type="PROSITE" id="PS50245">
    <property type="entry name" value="CAP_GLY_2"/>
    <property type="match status" value="1"/>
</dbReference>
<dbReference type="InterPro" id="IPR032675">
    <property type="entry name" value="LRR_dom_sf"/>
</dbReference>
<dbReference type="STRING" id="246437.L9KYV5"/>
<keyword evidence="13" id="KW-1185">Reference proteome</keyword>
<dbReference type="PANTHER" id="PTHR18849:SF0">
    <property type="entry name" value="CILIA- AND FLAGELLA-ASSOCIATED PROTEIN 410-RELATED"/>
    <property type="match status" value="1"/>
</dbReference>
<reference evidence="13" key="1">
    <citation type="submission" date="2012-07" db="EMBL/GenBank/DDBJ databases">
        <title>Genome of the Chinese tree shrew, a rising model animal genetically related to primates.</title>
        <authorList>
            <person name="Zhang G."/>
            <person name="Fan Y."/>
            <person name="Yao Y."/>
            <person name="Huang Z."/>
        </authorList>
    </citation>
    <scope>NUCLEOTIDE SEQUENCE [LARGE SCALE GENOMIC DNA]</scope>
</reference>
<name>L9KYV5_TUPCH</name>
<dbReference type="CDD" id="cd17044">
    <property type="entry name" value="Ubl_TBCE"/>
    <property type="match status" value="1"/>
</dbReference>
<keyword evidence="5" id="KW-0433">Leucine-rich repeat</keyword>
<dbReference type="Gene3D" id="2.30.30.190">
    <property type="entry name" value="CAP Gly-rich-like domain"/>
    <property type="match status" value="1"/>
</dbReference>
<dbReference type="Gene3D" id="3.80.10.10">
    <property type="entry name" value="Ribonuclease Inhibitor"/>
    <property type="match status" value="2"/>
</dbReference>
<dbReference type="GO" id="GO:0005856">
    <property type="term" value="C:cytoskeleton"/>
    <property type="evidence" value="ECO:0007669"/>
    <property type="project" value="UniProtKB-SubCell"/>
</dbReference>
<dbReference type="EMBL" id="KB320579">
    <property type="protein sequence ID" value="ELW68125.1"/>
    <property type="molecule type" value="Genomic_DNA"/>
</dbReference>
<dbReference type="Proteomes" id="UP000011518">
    <property type="component" value="Unassembled WGS sequence"/>
</dbReference>
<dbReference type="GO" id="GO:0000226">
    <property type="term" value="P:microtubule cytoskeleton organization"/>
    <property type="evidence" value="ECO:0007669"/>
    <property type="project" value="UniProtKB-ARBA"/>
</dbReference>
<dbReference type="PROSITE" id="PS00845">
    <property type="entry name" value="CAP_GLY_1"/>
    <property type="match status" value="1"/>
</dbReference>
<dbReference type="SUPFAM" id="SSF54236">
    <property type="entry name" value="Ubiquitin-like"/>
    <property type="match status" value="1"/>
</dbReference>
<dbReference type="InterPro" id="IPR029071">
    <property type="entry name" value="Ubiquitin-like_domsf"/>
</dbReference>
<dbReference type="FunFam" id="2.30.30.190:FF:000008">
    <property type="entry name" value="Tubulin-specific chaperone E"/>
    <property type="match status" value="1"/>
</dbReference>
<evidence type="ECO:0000256" key="3">
    <source>
        <dbReference type="ARBA" id="ARBA00015004"/>
    </source>
</evidence>
<dbReference type="PANTHER" id="PTHR18849">
    <property type="entry name" value="LEUCINE RICH REPEAT PROTEIN"/>
    <property type="match status" value="1"/>
</dbReference>
<dbReference type="InterPro" id="IPR000938">
    <property type="entry name" value="CAP-Gly_domain"/>
</dbReference>
<evidence type="ECO:0000256" key="4">
    <source>
        <dbReference type="ARBA" id="ARBA00022490"/>
    </source>
</evidence>
<feature type="compositionally biased region" description="Basic and acidic residues" evidence="10">
    <location>
        <begin position="194"/>
        <end position="203"/>
    </location>
</feature>
<dbReference type="Pfam" id="PF01302">
    <property type="entry name" value="CAP_GLY"/>
    <property type="match status" value="1"/>
</dbReference>
<protein>
    <recommendedName>
        <fullName evidence="3">Tubulin-specific chaperone E</fullName>
    </recommendedName>
    <alternativeName>
        <fullName evidence="9">Tubulin-folding cofactor E</fullName>
    </alternativeName>
</protein>
<dbReference type="AlphaFoldDB" id="L9KYV5"/>
<evidence type="ECO:0000259" key="11">
    <source>
        <dbReference type="PROSITE" id="PS50245"/>
    </source>
</evidence>
<evidence type="ECO:0000256" key="9">
    <source>
        <dbReference type="ARBA" id="ARBA00030180"/>
    </source>
</evidence>
<evidence type="ECO:0000256" key="7">
    <source>
        <dbReference type="ARBA" id="ARBA00023186"/>
    </source>
</evidence>
<dbReference type="Gene3D" id="3.10.20.90">
    <property type="entry name" value="Phosphatidylinositol 3-kinase Catalytic Subunit, Chain A, domain 1"/>
    <property type="match status" value="1"/>
</dbReference>
<reference evidence="13" key="2">
    <citation type="journal article" date="2013" name="Nat. Commun.">
        <title>Genome of the Chinese tree shrew.</title>
        <authorList>
            <person name="Fan Y."/>
            <person name="Huang Z.Y."/>
            <person name="Cao C.C."/>
            <person name="Chen C.S."/>
            <person name="Chen Y.X."/>
            <person name="Fan D.D."/>
            <person name="He J."/>
            <person name="Hou H.L."/>
            <person name="Hu L."/>
            <person name="Hu X.T."/>
            <person name="Jiang X.T."/>
            <person name="Lai R."/>
            <person name="Lang Y.S."/>
            <person name="Liang B."/>
            <person name="Liao S.G."/>
            <person name="Mu D."/>
            <person name="Ma Y.Y."/>
            <person name="Niu Y.Y."/>
            <person name="Sun X.Q."/>
            <person name="Xia J.Q."/>
            <person name="Xiao J."/>
            <person name="Xiong Z.Q."/>
            <person name="Xu L."/>
            <person name="Yang L."/>
            <person name="Zhang Y."/>
            <person name="Zhao W."/>
            <person name="Zhao X.D."/>
            <person name="Zheng Y.T."/>
            <person name="Zhou J.M."/>
            <person name="Zhu Y.B."/>
            <person name="Zhang G.J."/>
            <person name="Wang J."/>
            <person name="Yao Y.G."/>
        </authorList>
    </citation>
    <scope>NUCLEOTIDE SEQUENCE [LARGE SCALE GENOMIC DNA]</scope>
</reference>
<dbReference type="GO" id="GO:0006457">
    <property type="term" value="P:protein folding"/>
    <property type="evidence" value="ECO:0007669"/>
    <property type="project" value="UniProtKB-ARBA"/>
</dbReference>
<keyword evidence="6" id="KW-0677">Repeat</keyword>
<sequence>MSDTLTPDVIGRRVEVNGEYATVRFFGIVPPVAGPWLGVEWDNPERGKHDGSHEGTVYFKCRHPTGGSFIRPNKVNFGIDFLTAVKNRYVLEDGPEDAREQTVTFGNKPVETVGFDSVAKQQSQLSRLREISLRSCAVSSAGDPGGVAQTCPSILRAGGLAPGSDMPGPSSTFPDRLACRGQGTPACGTGPGHQDARRMEPQRKGCGVTRSPVLTSHTRVPRGMEREDECMVGVYLRHRLHPTCPRREGEQTSTWGVPGARDYWSIQTGPRCPQPALCGPRMQAECGWTWPSPLWAVDIRKVDLSRNLLPSWGEVVHIAEQLKHLQVLNLSENKLQFPCTSASPTGTFSALKVLVLNHTGVTWAEVLRCAPGWPVLEELYLECNGIRISERPTDVLQTVKLLDLSSNPSIEENQLSLIAYLPRTQTLNRNSGSQPILSSTGSTVPKNRWAFINELDKLPSLHALSCIRNPLTAGSRDAQTTRQLIIAKVGQLTALNKCEILPEERRGAELDYRKAFGLEWKKAGGHQDPDRDRPSEAFLAAHPRYPALCLKYGAPEDGELKIQQPFMLKNQLLSLKIKYPNHLDQKVLEKQLPDSMTVQKVKGFLSRLLKVPASELVLSYESPKMPGREIDLENDLQSLQFYSVESGDCLLVRW</sequence>
<evidence type="ECO:0000256" key="6">
    <source>
        <dbReference type="ARBA" id="ARBA00022737"/>
    </source>
</evidence>
<dbReference type="FunFam" id="3.10.20.90:FF:000173">
    <property type="entry name" value="Tubulin-specific chaperone E"/>
    <property type="match status" value="1"/>
</dbReference>
<dbReference type="InterPro" id="IPR044079">
    <property type="entry name" value="Ubl_TBCE"/>
</dbReference>
<comment type="subcellular location">
    <subcellularLocation>
        <location evidence="1">Cytoplasm</location>
        <location evidence="1">Cytoskeleton</location>
    </subcellularLocation>
</comment>
<feature type="region of interest" description="Disordered" evidence="10">
    <location>
        <begin position="181"/>
        <end position="210"/>
    </location>
</feature>
<organism evidence="12 13">
    <name type="scientific">Tupaia chinensis</name>
    <name type="common">Chinese tree shrew</name>
    <name type="synonym">Tupaia belangeri chinensis</name>
    <dbReference type="NCBI Taxonomy" id="246437"/>
    <lineage>
        <taxon>Eukaryota</taxon>
        <taxon>Metazoa</taxon>
        <taxon>Chordata</taxon>
        <taxon>Craniata</taxon>
        <taxon>Vertebrata</taxon>
        <taxon>Euteleostomi</taxon>
        <taxon>Mammalia</taxon>
        <taxon>Eutheria</taxon>
        <taxon>Euarchontoglires</taxon>
        <taxon>Scandentia</taxon>
        <taxon>Tupaiidae</taxon>
        <taxon>Tupaia</taxon>
    </lineage>
</organism>
<dbReference type="FunCoup" id="L9KYV5">
    <property type="interactions" value="1625"/>
</dbReference>
<gene>
    <name evidence="12" type="ORF">TREES_T100003881</name>
</gene>
<evidence type="ECO:0000256" key="2">
    <source>
        <dbReference type="ARBA" id="ARBA00006286"/>
    </source>
</evidence>
<dbReference type="eggNOG" id="KOG3207">
    <property type="taxonomic scope" value="Eukaryota"/>
</dbReference>
<dbReference type="SUPFAM" id="SSF74924">
    <property type="entry name" value="Cap-Gly domain"/>
    <property type="match status" value="1"/>
</dbReference>
<evidence type="ECO:0000256" key="1">
    <source>
        <dbReference type="ARBA" id="ARBA00004245"/>
    </source>
</evidence>
<accession>L9KYV5</accession>
<dbReference type="InParanoid" id="L9KYV5"/>
<evidence type="ECO:0000256" key="8">
    <source>
        <dbReference type="ARBA" id="ARBA00023212"/>
    </source>
</evidence>
<proteinExistence type="inferred from homology"/>
<dbReference type="InterPro" id="IPR036859">
    <property type="entry name" value="CAP-Gly_dom_sf"/>
</dbReference>
<evidence type="ECO:0000256" key="5">
    <source>
        <dbReference type="ARBA" id="ARBA00022614"/>
    </source>
</evidence>
<keyword evidence="4" id="KW-0963">Cytoplasm</keyword>
<evidence type="ECO:0000256" key="10">
    <source>
        <dbReference type="SAM" id="MobiDB-lite"/>
    </source>
</evidence>
<dbReference type="SUPFAM" id="SSF52058">
    <property type="entry name" value="L domain-like"/>
    <property type="match status" value="1"/>
</dbReference>
<feature type="domain" description="CAP-Gly" evidence="11">
    <location>
        <begin position="27"/>
        <end position="71"/>
    </location>
</feature>
<comment type="similarity">
    <text evidence="2">Belongs to the TBCE family.</text>
</comment>
<keyword evidence="8" id="KW-0206">Cytoskeleton</keyword>
<evidence type="ECO:0000313" key="12">
    <source>
        <dbReference type="EMBL" id="ELW68125.1"/>
    </source>
</evidence>